<name>A0ABQ3IQA9_9PSEU</name>
<accession>A0ABQ3IQA9</accession>
<comment type="caution">
    <text evidence="2">The sequence shown here is derived from an EMBL/GenBank/DDBJ whole genome shotgun (WGS) entry which is preliminary data.</text>
</comment>
<organism evidence="2 3">
    <name type="scientific">Amycolatopsis deserti</name>
    <dbReference type="NCBI Taxonomy" id="185696"/>
    <lineage>
        <taxon>Bacteria</taxon>
        <taxon>Bacillati</taxon>
        <taxon>Actinomycetota</taxon>
        <taxon>Actinomycetes</taxon>
        <taxon>Pseudonocardiales</taxon>
        <taxon>Pseudonocardiaceae</taxon>
        <taxon>Amycolatopsis</taxon>
    </lineage>
</organism>
<feature type="compositionally biased region" description="Low complexity" evidence="1">
    <location>
        <begin position="55"/>
        <end position="65"/>
    </location>
</feature>
<gene>
    <name evidence="2" type="ORF">GCM10017786_20150</name>
</gene>
<evidence type="ECO:0000313" key="3">
    <source>
        <dbReference type="Proteomes" id="UP000605897"/>
    </source>
</evidence>
<evidence type="ECO:0000256" key="1">
    <source>
        <dbReference type="SAM" id="MobiDB-lite"/>
    </source>
</evidence>
<protein>
    <submittedName>
        <fullName evidence="2">Uncharacterized protein</fullName>
    </submittedName>
</protein>
<reference evidence="3" key="1">
    <citation type="journal article" date="2019" name="Int. J. Syst. Evol. Microbiol.">
        <title>The Global Catalogue of Microorganisms (GCM) 10K type strain sequencing project: providing services to taxonomists for standard genome sequencing and annotation.</title>
        <authorList>
            <consortium name="The Broad Institute Genomics Platform"/>
            <consortium name="The Broad Institute Genome Sequencing Center for Infectious Disease"/>
            <person name="Wu L."/>
            <person name="Ma J."/>
        </authorList>
    </citation>
    <scope>NUCLEOTIDE SEQUENCE [LARGE SCALE GENOMIC DNA]</scope>
    <source>
        <strain evidence="3">CGMCC 4.7677</strain>
    </source>
</reference>
<dbReference type="EMBL" id="BNAU01000002">
    <property type="protein sequence ID" value="GHE88150.1"/>
    <property type="molecule type" value="Genomic_DNA"/>
</dbReference>
<proteinExistence type="predicted"/>
<sequence>MSFVFGIVLSLAIVVAVAPELSVFAVAVAACPPLAFLLAVELLNRALKRHRAETTSETSTETGESGEAGDETRSVVRLAVGSDVTRRPAEPTAEQRIVGVLHPSGPRAER</sequence>
<keyword evidence="3" id="KW-1185">Reference proteome</keyword>
<feature type="region of interest" description="Disordered" evidence="1">
    <location>
        <begin position="49"/>
        <end position="110"/>
    </location>
</feature>
<dbReference type="Proteomes" id="UP000605897">
    <property type="component" value="Unassembled WGS sequence"/>
</dbReference>
<evidence type="ECO:0000313" key="2">
    <source>
        <dbReference type="EMBL" id="GHE88150.1"/>
    </source>
</evidence>